<evidence type="ECO:0000256" key="8">
    <source>
        <dbReference type="PROSITE-ProRule" id="PRU00027"/>
    </source>
</evidence>
<keyword evidence="3 8" id="KW-0863">Zinc-finger</keyword>
<organism evidence="11 12">
    <name type="scientific">Parnassius mnemosyne</name>
    <name type="common">clouded apollo</name>
    <dbReference type="NCBI Taxonomy" id="213953"/>
    <lineage>
        <taxon>Eukaryota</taxon>
        <taxon>Metazoa</taxon>
        <taxon>Ecdysozoa</taxon>
        <taxon>Arthropoda</taxon>
        <taxon>Hexapoda</taxon>
        <taxon>Insecta</taxon>
        <taxon>Pterygota</taxon>
        <taxon>Neoptera</taxon>
        <taxon>Endopterygota</taxon>
        <taxon>Lepidoptera</taxon>
        <taxon>Glossata</taxon>
        <taxon>Ditrysia</taxon>
        <taxon>Papilionoidea</taxon>
        <taxon>Papilionidae</taxon>
        <taxon>Parnassiinae</taxon>
        <taxon>Parnassini</taxon>
        <taxon>Parnassius</taxon>
        <taxon>Driopa</taxon>
    </lineage>
</organism>
<dbReference type="EMBL" id="CAVLGL010000148">
    <property type="protein sequence ID" value="CAK1602920.1"/>
    <property type="molecule type" value="Genomic_DNA"/>
</dbReference>
<dbReference type="Pfam" id="PF02892">
    <property type="entry name" value="zf-BED"/>
    <property type="match status" value="1"/>
</dbReference>
<dbReference type="GO" id="GO:0008270">
    <property type="term" value="F:zinc ion binding"/>
    <property type="evidence" value="ECO:0007669"/>
    <property type="project" value="UniProtKB-KW"/>
</dbReference>
<dbReference type="PANTHER" id="PTHR46481:SF10">
    <property type="entry name" value="ZINC FINGER BED DOMAIN-CONTAINING PROTEIN 39"/>
    <property type="match status" value="1"/>
</dbReference>
<dbReference type="SMART" id="SM00614">
    <property type="entry name" value="ZnF_BED"/>
    <property type="match status" value="1"/>
</dbReference>
<protein>
    <recommendedName>
        <fullName evidence="10">BED-type domain-containing protein</fullName>
    </recommendedName>
</protein>
<feature type="region of interest" description="Disordered" evidence="9">
    <location>
        <begin position="66"/>
        <end position="90"/>
    </location>
</feature>
<proteinExistence type="predicted"/>
<evidence type="ECO:0000313" key="12">
    <source>
        <dbReference type="Proteomes" id="UP001314205"/>
    </source>
</evidence>
<name>A0AAV1M6Y1_9NEOP</name>
<dbReference type="PANTHER" id="PTHR46481">
    <property type="entry name" value="ZINC FINGER BED DOMAIN-CONTAINING PROTEIN 4"/>
    <property type="match status" value="1"/>
</dbReference>
<dbReference type="InterPro" id="IPR036236">
    <property type="entry name" value="Znf_C2H2_sf"/>
</dbReference>
<dbReference type="SUPFAM" id="SSF140996">
    <property type="entry name" value="Hermes dimerisation domain"/>
    <property type="match status" value="1"/>
</dbReference>
<keyword evidence="6" id="KW-0804">Transcription</keyword>
<accession>A0AAV1M6Y1</accession>
<dbReference type="InterPro" id="IPR052035">
    <property type="entry name" value="ZnF_BED_domain_contain"/>
</dbReference>
<comment type="caution">
    <text evidence="11">The sequence shown here is derived from an EMBL/GenBank/DDBJ whole genome shotgun (WGS) entry which is preliminary data.</text>
</comment>
<dbReference type="PROSITE" id="PS50808">
    <property type="entry name" value="ZF_BED"/>
    <property type="match status" value="1"/>
</dbReference>
<sequence>MSKTPKSSWREYFVMKKDNTRAQCKYCPKELKTCSNTTNLKQHMERKHPTVLQAIQNFREDDIQDISKSGNKDASIQSSSTEIEAAPSTPKRVRSSIGASFSKILAYASDGDKHKEITLNIAEMICRDSLPYSMVEGVGFKKLMKTVAPLYKVPCRKTITDLIDIKYEEKKLLAYKN</sequence>
<dbReference type="SUPFAM" id="SSF57667">
    <property type="entry name" value="beta-beta-alpha zinc fingers"/>
    <property type="match status" value="1"/>
</dbReference>
<comment type="subcellular location">
    <subcellularLocation>
        <location evidence="1">Nucleus</location>
    </subcellularLocation>
</comment>
<evidence type="ECO:0000256" key="9">
    <source>
        <dbReference type="SAM" id="MobiDB-lite"/>
    </source>
</evidence>
<evidence type="ECO:0000259" key="10">
    <source>
        <dbReference type="PROSITE" id="PS50808"/>
    </source>
</evidence>
<dbReference type="InterPro" id="IPR003656">
    <property type="entry name" value="Znf_BED"/>
</dbReference>
<dbReference type="AlphaFoldDB" id="A0AAV1M6Y1"/>
<evidence type="ECO:0000256" key="5">
    <source>
        <dbReference type="ARBA" id="ARBA00023015"/>
    </source>
</evidence>
<dbReference type="Proteomes" id="UP001314205">
    <property type="component" value="Unassembled WGS sequence"/>
</dbReference>
<evidence type="ECO:0000256" key="6">
    <source>
        <dbReference type="ARBA" id="ARBA00023163"/>
    </source>
</evidence>
<dbReference type="GO" id="GO:0009791">
    <property type="term" value="P:post-embryonic development"/>
    <property type="evidence" value="ECO:0007669"/>
    <property type="project" value="UniProtKB-ARBA"/>
</dbReference>
<keyword evidence="12" id="KW-1185">Reference proteome</keyword>
<evidence type="ECO:0000313" key="11">
    <source>
        <dbReference type="EMBL" id="CAK1602920.1"/>
    </source>
</evidence>
<reference evidence="11 12" key="1">
    <citation type="submission" date="2023-11" db="EMBL/GenBank/DDBJ databases">
        <authorList>
            <person name="Hedman E."/>
            <person name="Englund M."/>
            <person name="Stromberg M."/>
            <person name="Nyberg Akerstrom W."/>
            <person name="Nylinder S."/>
            <person name="Jareborg N."/>
            <person name="Kallberg Y."/>
            <person name="Kronander E."/>
        </authorList>
    </citation>
    <scope>NUCLEOTIDE SEQUENCE [LARGE SCALE GENOMIC DNA]</scope>
</reference>
<evidence type="ECO:0000256" key="7">
    <source>
        <dbReference type="ARBA" id="ARBA00023242"/>
    </source>
</evidence>
<dbReference type="GO" id="GO:0003677">
    <property type="term" value="F:DNA binding"/>
    <property type="evidence" value="ECO:0007669"/>
    <property type="project" value="InterPro"/>
</dbReference>
<keyword evidence="4" id="KW-0862">Zinc</keyword>
<evidence type="ECO:0000256" key="1">
    <source>
        <dbReference type="ARBA" id="ARBA00004123"/>
    </source>
</evidence>
<evidence type="ECO:0000256" key="2">
    <source>
        <dbReference type="ARBA" id="ARBA00022723"/>
    </source>
</evidence>
<keyword evidence="7" id="KW-0539">Nucleus</keyword>
<dbReference type="GO" id="GO:0005634">
    <property type="term" value="C:nucleus"/>
    <property type="evidence" value="ECO:0007669"/>
    <property type="project" value="UniProtKB-SubCell"/>
</dbReference>
<keyword evidence="5" id="KW-0805">Transcription regulation</keyword>
<feature type="domain" description="BED-type" evidence="10">
    <location>
        <begin position="3"/>
        <end position="55"/>
    </location>
</feature>
<feature type="compositionally biased region" description="Polar residues" evidence="9">
    <location>
        <begin position="66"/>
        <end position="82"/>
    </location>
</feature>
<dbReference type="Gene3D" id="1.10.10.1070">
    <property type="entry name" value="Zinc finger, BED domain-containing"/>
    <property type="match status" value="1"/>
</dbReference>
<gene>
    <name evidence="11" type="ORF">PARMNEM_LOCUS21350</name>
</gene>
<keyword evidence="2" id="KW-0479">Metal-binding</keyword>
<evidence type="ECO:0000256" key="3">
    <source>
        <dbReference type="ARBA" id="ARBA00022771"/>
    </source>
</evidence>
<evidence type="ECO:0000256" key="4">
    <source>
        <dbReference type="ARBA" id="ARBA00022833"/>
    </source>
</evidence>